<evidence type="ECO:0000256" key="4">
    <source>
        <dbReference type="ARBA" id="ARBA00022475"/>
    </source>
</evidence>
<dbReference type="FunFam" id="3.40.50.300:FF:000224">
    <property type="entry name" value="Energy-coupling factor transporter ATP-binding protein EcfA"/>
    <property type="match status" value="1"/>
</dbReference>
<keyword evidence="3" id="KW-0813">Transport</keyword>
<dbReference type="InterPro" id="IPR003593">
    <property type="entry name" value="AAA+_ATPase"/>
</dbReference>
<keyword evidence="6" id="KW-0067">ATP-binding</keyword>
<dbReference type="PROSITE" id="PS50893">
    <property type="entry name" value="ABC_TRANSPORTER_2"/>
    <property type="match status" value="1"/>
</dbReference>
<dbReference type="InterPro" id="IPR017871">
    <property type="entry name" value="ABC_transporter-like_CS"/>
</dbReference>
<evidence type="ECO:0000256" key="7">
    <source>
        <dbReference type="ARBA" id="ARBA00022967"/>
    </source>
</evidence>
<evidence type="ECO:0000256" key="3">
    <source>
        <dbReference type="ARBA" id="ARBA00022448"/>
    </source>
</evidence>
<reference evidence="11" key="1">
    <citation type="journal article" date="2014" name="Genome Biol. Evol.">
        <title>Pangenome evidence for extensive interdomain horizontal transfer affecting lineage core and shell genes in uncultured planktonic thaumarchaeota and euryarchaeota.</title>
        <authorList>
            <person name="Deschamps P."/>
            <person name="Zivanovic Y."/>
            <person name="Moreira D."/>
            <person name="Rodriguez-Valera F."/>
            <person name="Lopez-Garcia P."/>
        </authorList>
    </citation>
    <scope>NUCLEOTIDE SEQUENCE</scope>
</reference>
<evidence type="ECO:0000256" key="5">
    <source>
        <dbReference type="ARBA" id="ARBA00022741"/>
    </source>
</evidence>
<gene>
    <name evidence="11" type="primary">cbiO</name>
</gene>
<evidence type="ECO:0000256" key="9">
    <source>
        <dbReference type="ARBA" id="ARBA00025157"/>
    </source>
</evidence>
<evidence type="ECO:0000259" key="10">
    <source>
        <dbReference type="PROSITE" id="PS50893"/>
    </source>
</evidence>
<dbReference type="EMBL" id="KF901136">
    <property type="protein sequence ID" value="AIF19389.1"/>
    <property type="molecule type" value="Genomic_DNA"/>
</dbReference>
<dbReference type="Gene3D" id="3.40.50.300">
    <property type="entry name" value="P-loop containing nucleotide triphosphate hydrolases"/>
    <property type="match status" value="1"/>
</dbReference>
<dbReference type="InterPro" id="IPR003439">
    <property type="entry name" value="ABC_transporter-like_ATP-bd"/>
</dbReference>
<dbReference type="GO" id="GO:0043190">
    <property type="term" value="C:ATP-binding cassette (ABC) transporter complex"/>
    <property type="evidence" value="ECO:0007669"/>
    <property type="project" value="TreeGrafter"/>
</dbReference>
<dbReference type="GO" id="GO:0042626">
    <property type="term" value="F:ATPase-coupled transmembrane transporter activity"/>
    <property type="evidence" value="ECO:0007669"/>
    <property type="project" value="TreeGrafter"/>
</dbReference>
<dbReference type="AlphaFoldDB" id="A0A075HUE5"/>
<dbReference type="SMART" id="SM00382">
    <property type="entry name" value="AAA"/>
    <property type="match status" value="1"/>
</dbReference>
<dbReference type="CDD" id="cd03225">
    <property type="entry name" value="ABC_cobalt_CbiO_domain1"/>
    <property type="match status" value="1"/>
</dbReference>
<keyword evidence="5" id="KW-0547">Nucleotide-binding</keyword>
<evidence type="ECO:0000256" key="1">
    <source>
        <dbReference type="ARBA" id="ARBA00004202"/>
    </source>
</evidence>
<dbReference type="SUPFAM" id="SSF52540">
    <property type="entry name" value="P-loop containing nucleoside triphosphate hydrolases"/>
    <property type="match status" value="1"/>
</dbReference>
<keyword evidence="7" id="KW-1278">Translocase</keyword>
<dbReference type="Pfam" id="PF00005">
    <property type="entry name" value="ABC_tran"/>
    <property type="match status" value="1"/>
</dbReference>
<keyword evidence="8" id="KW-0472">Membrane</keyword>
<protein>
    <submittedName>
        <fullName evidence="11">ABC transporter related protein (CbiO)</fullName>
    </submittedName>
</protein>
<name>A0A075HUE5_9ARCH</name>
<organism evidence="11">
    <name type="scientific">uncultured marine thaumarchaeote KM3_86_F11</name>
    <dbReference type="NCBI Taxonomy" id="1456322"/>
    <lineage>
        <taxon>Archaea</taxon>
        <taxon>Nitrososphaerota</taxon>
        <taxon>environmental samples</taxon>
    </lineage>
</organism>
<dbReference type="PANTHER" id="PTHR43553:SF24">
    <property type="entry name" value="ENERGY-COUPLING FACTOR TRANSPORTER ATP-BINDING PROTEIN ECFA1"/>
    <property type="match status" value="1"/>
</dbReference>
<dbReference type="PROSITE" id="PS00211">
    <property type="entry name" value="ABC_TRANSPORTER_1"/>
    <property type="match status" value="1"/>
</dbReference>
<proteinExistence type="inferred from homology"/>
<comment type="similarity">
    <text evidence="2">Belongs to the ABC transporter superfamily.</text>
</comment>
<evidence type="ECO:0000313" key="11">
    <source>
        <dbReference type="EMBL" id="AIF19389.1"/>
    </source>
</evidence>
<evidence type="ECO:0000256" key="6">
    <source>
        <dbReference type="ARBA" id="ARBA00022840"/>
    </source>
</evidence>
<dbReference type="InterPro" id="IPR015856">
    <property type="entry name" value="ABC_transpr_CbiO/EcfA_su"/>
</dbReference>
<comment type="subcellular location">
    <subcellularLocation>
        <location evidence="1">Cell membrane</location>
        <topology evidence="1">Peripheral membrane protein</topology>
    </subcellularLocation>
</comment>
<accession>A0A075HUE5</accession>
<dbReference type="InterPro" id="IPR050095">
    <property type="entry name" value="ECF_ABC_transporter_ATP-bd"/>
</dbReference>
<dbReference type="InterPro" id="IPR027417">
    <property type="entry name" value="P-loop_NTPase"/>
</dbReference>
<dbReference type="GO" id="GO:0016887">
    <property type="term" value="F:ATP hydrolysis activity"/>
    <property type="evidence" value="ECO:0007669"/>
    <property type="project" value="InterPro"/>
</dbReference>
<keyword evidence="4" id="KW-1003">Cell membrane</keyword>
<sequence length="268" mass="30218">MIKFNNVSYNHPDGTNALNNINLDIPEKSITAIVGNNGAGKTTLVKHINGLLKPSTGTVSIKNEDTRKSSVAELSRNVGMVFQNANHQLFADTVKNEILFGLNNFGFNEEFVKERYEFVIELFKLRKYESISPLKLSGGEKKRVCLASVLAWNPEILILDEPTVGQDELQKTVLLKFINQLHSNKKTVIVISHDIEFLWRLQPNIVTMSEGKIIEIGNSESIFKNQKLMERVGIIPPQIIKIFEGLGIKDKIPLSFEESCTIIRNLRN</sequence>
<dbReference type="PANTHER" id="PTHR43553">
    <property type="entry name" value="HEAVY METAL TRANSPORTER"/>
    <property type="match status" value="1"/>
</dbReference>
<evidence type="ECO:0000256" key="2">
    <source>
        <dbReference type="ARBA" id="ARBA00005417"/>
    </source>
</evidence>
<comment type="function">
    <text evidence="9">Probably part of an ABC transporter complex. Responsible for energy coupling to the transport system.</text>
</comment>
<feature type="domain" description="ABC transporter" evidence="10">
    <location>
        <begin position="2"/>
        <end position="235"/>
    </location>
</feature>
<evidence type="ECO:0000256" key="8">
    <source>
        <dbReference type="ARBA" id="ARBA00023136"/>
    </source>
</evidence>
<dbReference type="GO" id="GO:0005524">
    <property type="term" value="F:ATP binding"/>
    <property type="evidence" value="ECO:0007669"/>
    <property type="project" value="UniProtKB-KW"/>
</dbReference>